<name>A0A8H7UCR6_MORIS</name>
<organism evidence="13 14">
    <name type="scientific">Mortierella isabellina</name>
    <name type="common">Filamentous fungus</name>
    <name type="synonym">Umbelopsis isabellina</name>
    <dbReference type="NCBI Taxonomy" id="91625"/>
    <lineage>
        <taxon>Eukaryota</taxon>
        <taxon>Fungi</taxon>
        <taxon>Fungi incertae sedis</taxon>
        <taxon>Mucoromycota</taxon>
        <taxon>Mucoromycotina</taxon>
        <taxon>Umbelopsidomycetes</taxon>
        <taxon>Umbelopsidales</taxon>
        <taxon>Umbelopsidaceae</taxon>
        <taxon>Umbelopsis</taxon>
    </lineage>
</organism>
<evidence type="ECO:0000256" key="8">
    <source>
        <dbReference type="PROSITE-ProRule" id="PRU10060"/>
    </source>
</evidence>
<evidence type="ECO:0000256" key="3">
    <source>
        <dbReference type="ARBA" id="ARBA00022801"/>
    </source>
</evidence>
<keyword evidence="11" id="KW-0472">Membrane</keyword>
<protein>
    <recommendedName>
        <fullName evidence="9">Endoglucanase</fullName>
        <ecNumber evidence="9">3.2.1.4</ecNumber>
    </recommendedName>
</protein>
<feature type="chain" id="PRO_5034555006" description="Endoglucanase" evidence="9">
    <location>
        <begin position="17"/>
        <end position="551"/>
    </location>
</feature>
<accession>A0A8H7UCR6</accession>
<keyword evidence="11" id="KW-0812">Transmembrane</keyword>
<feature type="compositionally biased region" description="Low complexity" evidence="10">
    <location>
        <begin position="22"/>
        <end position="46"/>
    </location>
</feature>
<feature type="signal peptide" evidence="9">
    <location>
        <begin position="1"/>
        <end position="16"/>
    </location>
</feature>
<evidence type="ECO:0000313" key="14">
    <source>
        <dbReference type="Proteomes" id="UP000654370"/>
    </source>
</evidence>
<dbReference type="Gene3D" id="1.50.10.10">
    <property type="match status" value="1"/>
</dbReference>
<evidence type="ECO:0000256" key="5">
    <source>
        <dbReference type="ARBA" id="ARBA00023277"/>
    </source>
</evidence>
<evidence type="ECO:0000256" key="1">
    <source>
        <dbReference type="ARBA" id="ARBA00000966"/>
    </source>
</evidence>
<evidence type="ECO:0000256" key="2">
    <source>
        <dbReference type="ARBA" id="ARBA00007072"/>
    </source>
</evidence>
<evidence type="ECO:0000256" key="10">
    <source>
        <dbReference type="SAM" id="MobiDB-lite"/>
    </source>
</evidence>
<evidence type="ECO:0000256" key="7">
    <source>
        <dbReference type="ARBA" id="ARBA00023326"/>
    </source>
</evidence>
<dbReference type="GO" id="GO:0030245">
    <property type="term" value="P:cellulose catabolic process"/>
    <property type="evidence" value="ECO:0007669"/>
    <property type="project" value="UniProtKB-KW"/>
</dbReference>
<dbReference type="EMBL" id="JAEPQZ010000012">
    <property type="protein sequence ID" value="KAG2174774.1"/>
    <property type="molecule type" value="Genomic_DNA"/>
</dbReference>
<evidence type="ECO:0000259" key="12">
    <source>
        <dbReference type="Pfam" id="PF00759"/>
    </source>
</evidence>
<evidence type="ECO:0000256" key="11">
    <source>
        <dbReference type="SAM" id="Phobius"/>
    </source>
</evidence>
<evidence type="ECO:0000256" key="9">
    <source>
        <dbReference type="RuleBase" id="RU361166"/>
    </source>
</evidence>
<feature type="domain" description="Glycoside hydrolase family 9" evidence="12">
    <location>
        <begin position="53"/>
        <end position="483"/>
    </location>
</feature>
<keyword evidence="7 8" id="KW-0624">Polysaccharide degradation</keyword>
<keyword evidence="5 8" id="KW-0119">Carbohydrate metabolism</keyword>
<dbReference type="PROSITE" id="PS00698">
    <property type="entry name" value="GH9_3"/>
    <property type="match status" value="1"/>
</dbReference>
<dbReference type="SUPFAM" id="SSF48208">
    <property type="entry name" value="Six-hairpin glycosidases"/>
    <property type="match status" value="1"/>
</dbReference>
<feature type="region of interest" description="Disordered" evidence="10">
    <location>
        <begin position="18"/>
        <end position="46"/>
    </location>
</feature>
<keyword evidence="9" id="KW-0732">Signal</keyword>
<comment type="caution">
    <text evidence="13">The sequence shown here is derived from an EMBL/GenBank/DDBJ whole genome shotgun (WGS) entry which is preliminary data.</text>
</comment>
<sequence>MRSIPLLSLLLLQVTAQDDSESSSTTTGATSTPTSSSTPSPSSSTLPTVNQAYTALLNDSLWFYEAQRSGNLPANNRVPWRHSSALQDGSDNNVNLTGGYYDAGDYLKFTLPMAYSMSIVSWGAIEWFQGYQAAQQDGYLRDMVKWGMDWLIQAHPQPNVFYVQVGNGDIDNNYWGPDTNIPTPRPSYMINNTSPGTDVAAVGAAAFASASYLFRNRLNDSNYADTLTSHAISLYNFAETASPQQPYTTSIPAIAEFYQTNTIQNQLVWGALWLYRATGNQTYLTKASKYFDQFNLSSVDITPMDWSDQSGGVFVLGSMLDNSTQKYRAAAERYLDTLTQGQGPCSFTGGGLLWCGQSSASNSLIPAQDTALLALLYSGLNSDKGSGYTKFALGQIDYLLGNNPMLTPYVVGVHMNSPANPHHAGASGGTDINNINTSPPQELNVLYGAIVGGPDQSDNFYDVRNDWQQSEVALDYNAPFQGLVAYQLVTNASDPPYTTITQPRPAIKKPFPKWAIAIIVILLVLLLIALALLWWKRKRIIEWRRRRKQNW</sequence>
<evidence type="ECO:0000256" key="6">
    <source>
        <dbReference type="ARBA" id="ARBA00023295"/>
    </source>
</evidence>
<keyword evidence="3 8" id="KW-0378">Hydrolase</keyword>
<dbReference type="OrthoDB" id="10257085at2759"/>
<feature type="transmembrane region" description="Helical" evidence="11">
    <location>
        <begin position="514"/>
        <end position="535"/>
    </location>
</feature>
<proteinExistence type="inferred from homology"/>
<dbReference type="PANTHER" id="PTHR22298">
    <property type="entry name" value="ENDO-1,4-BETA-GLUCANASE"/>
    <property type="match status" value="1"/>
</dbReference>
<reference evidence="13" key="1">
    <citation type="submission" date="2020-12" db="EMBL/GenBank/DDBJ databases">
        <title>Metabolic potential, ecology and presence of endohyphal bacteria is reflected in genomic diversity of Mucoromycotina.</title>
        <authorList>
            <person name="Muszewska A."/>
            <person name="Okrasinska A."/>
            <person name="Steczkiewicz K."/>
            <person name="Drgas O."/>
            <person name="Orlowska M."/>
            <person name="Perlinska-Lenart U."/>
            <person name="Aleksandrzak-Piekarczyk T."/>
            <person name="Szatraj K."/>
            <person name="Zielenkiewicz U."/>
            <person name="Pilsyk S."/>
            <person name="Malc E."/>
            <person name="Mieczkowski P."/>
            <person name="Kruszewska J.S."/>
            <person name="Biernat P."/>
            <person name="Pawlowska J."/>
        </authorList>
    </citation>
    <scope>NUCLEOTIDE SEQUENCE</scope>
    <source>
        <strain evidence="13">WA0000067209</strain>
    </source>
</reference>
<comment type="catalytic activity">
    <reaction evidence="1 9">
        <text>Endohydrolysis of (1-&gt;4)-beta-D-glucosidic linkages in cellulose, lichenin and cereal beta-D-glucans.</text>
        <dbReference type="EC" id="3.2.1.4"/>
    </reaction>
</comment>
<evidence type="ECO:0000313" key="13">
    <source>
        <dbReference type="EMBL" id="KAG2174774.1"/>
    </source>
</evidence>
<keyword evidence="11" id="KW-1133">Transmembrane helix</keyword>
<dbReference type="InterPro" id="IPR012341">
    <property type="entry name" value="6hp_glycosidase-like_sf"/>
</dbReference>
<feature type="active site" evidence="8">
    <location>
        <position position="462"/>
    </location>
</feature>
<dbReference type="InterPro" id="IPR001701">
    <property type="entry name" value="Glyco_hydro_9"/>
</dbReference>
<keyword evidence="4 9" id="KW-0136">Cellulose degradation</keyword>
<keyword evidence="6 8" id="KW-0326">Glycosidase</keyword>
<feature type="active site" evidence="8">
    <location>
        <position position="471"/>
    </location>
</feature>
<dbReference type="InterPro" id="IPR033126">
    <property type="entry name" value="Glyco_hydro_9_Asp/Glu_AS"/>
</dbReference>
<dbReference type="Pfam" id="PF00759">
    <property type="entry name" value="Glyco_hydro_9"/>
    <property type="match status" value="1"/>
</dbReference>
<dbReference type="AlphaFoldDB" id="A0A8H7UCR6"/>
<dbReference type="InterPro" id="IPR008928">
    <property type="entry name" value="6-hairpin_glycosidase_sf"/>
</dbReference>
<dbReference type="EC" id="3.2.1.4" evidence="9"/>
<keyword evidence="14" id="KW-1185">Reference proteome</keyword>
<comment type="similarity">
    <text evidence="2 8 9">Belongs to the glycosyl hydrolase 9 (cellulase E) family.</text>
</comment>
<gene>
    <name evidence="13" type="ORF">INT43_005836</name>
</gene>
<evidence type="ECO:0000256" key="4">
    <source>
        <dbReference type="ARBA" id="ARBA00023001"/>
    </source>
</evidence>
<dbReference type="GO" id="GO:0008810">
    <property type="term" value="F:cellulase activity"/>
    <property type="evidence" value="ECO:0007669"/>
    <property type="project" value="UniProtKB-EC"/>
</dbReference>
<dbReference type="Proteomes" id="UP000654370">
    <property type="component" value="Unassembled WGS sequence"/>
</dbReference>